<dbReference type="OrthoDB" id="7473960at2"/>
<dbReference type="AlphaFoldDB" id="A0A5C6AYJ2"/>
<dbReference type="Proteomes" id="UP000320735">
    <property type="component" value="Unassembled WGS sequence"/>
</dbReference>
<dbReference type="EMBL" id="SJPP01000005">
    <property type="protein sequence ID" value="TWU04192.1"/>
    <property type="molecule type" value="Genomic_DNA"/>
</dbReference>
<proteinExistence type="predicted"/>
<keyword evidence="2" id="KW-1185">Reference proteome</keyword>
<gene>
    <name evidence="1" type="ORF">CA54_60740</name>
</gene>
<dbReference type="RefSeq" id="WP_146374453.1">
    <property type="nucleotide sequence ID" value="NZ_SJPP01000005.1"/>
</dbReference>
<evidence type="ECO:0000313" key="2">
    <source>
        <dbReference type="Proteomes" id="UP000320735"/>
    </source>
</evidence>
<comment type="caution">
    <text evidence="1">The sequence shown here is derived from an EMBL/GenBank/DDBJ whole genome shotgun (WGS) entry which is preliminary data.</text>
</comment>
<accession>A0A5C6AYJ2</accession>
<organism evidence="1 2">
    <name type="scientific">Symmachiella macrocystis</name>
    <dbReference type="NCBI Taxonomy" id="2527985"/>
    <lineage>
        <taxon>Bacteria</taxon>
        <taxon>Pseudomonadati</taxon>
        <taxon>Planctomycetota</taxon>
        <taxon>Planctomycetia</taxon>
        <taxon>Planctomycetales</taxon>
        <taxon>Planctomycetaceae</taxon>
        <taxon>Symmachiella</taxon>
    </lineage>
</organism>
<reference evidence="1 2" key="1">
    <citation type="submission" date="2019-02" db="EMBL/GenBank/DDBJ databases">
        <title>Deep-cultivation of Planctomycetes and their phenomic and genomic characterization uncovers novel biology.</title>
        <authorList>
            <person name="Wiegand S."/>
            <person name="Jogler M."/>
            <person name="Boedeker C."/>
            <person name="Pinto D."/>
            <person name="Vollmers J."/>
            <person name="Rivas-Marin E."/>
            <person name="Kohn T."/>
            <person name="Peeters S.H."/>
            <person name="Heuer A."/>
            <person name="Rast P."/>
            <person name="Oberbeckmann S."/>
            <person name="Bunk B."/>
            <person name="Jeske O."/>
            <person name="Meyerdierks A."/>
            <person name="Storesund J.E."/>
            <person name="Kallscheuer N."/>
            <person name="Luecker S."/>
            <person name="Lage O.M."/>
            <person name="Pohl T."/>
            <person name="Merkel B.J."/>
            <person name="Hornburger P."/>
            <person name="Mueller R.-W."/>
            <person name="Bruemmer F."/>
            <person name="Labrenz M."/>
            <person name="Spormann A.M."/>
            <person name="Op Den Camp H."/>
            <person name="Overmann J."/>
            <person name="Amann R."/>
            <person name="Jetten M.S.M."/>
            <person name="Mascher T."/>
            <person name="Medema M.H."/>
            <person name="Devos D.P."/>
            <person name="Kaster A.-K."/>
            <person name="Ovreas L."/>
            <person name="Rohde M."/>
            <person name="Galperin M.Y."/>
            <person name="Jogler C."/>
        </authorList>
    </citation>
    <scope>NUCLEOTIDE SEQUENCE [LARGE SCALE GENOMIC DNA]</scope>
    <source>
        <strain evidence="1 2">CA54</strain>
    </source>
</reference>
<protein>
    <submittedName>
        <fullName evidence="1">Uncharacterized protein</fullName>
    </submittedName>
</protein>
<name>A0A5C6AYJ2_9PLAN</name>
<sequence>MTDARNSIGELISTLKQQRDELAVKIHLGAAEAKKEWEKATDKLDELTQDYDPVKRAVSESTESVTEAMNLVAEEVMNSFDRIRKSL</sequence>
<evidence type="ECO:0000313" key="1">
    <source>
        <dbReference type="EMBL" id="TWU04192.1"/>
    </source>
</evidence>